<evidence type="ECO:0000256" key="1">
    <source>
        <dbReference type="SAM" id="MobiDB-lite"/>
    </source>
</evidence>
<feature type="compositionally biased region" description="Basic residues" evidence="1">
    <location>
        <begin position="84"/>
        <end position="95"/>
    </location>
</feature>
<feature type="compositionally biased region" description="Polar residues" evidence="1">
    <location>
        <begin position="96"/>
        <end position="107"/>
    </location>
</feature>
<keyword evidence="3" id="KW-1185">Reference proteome</keyword>
<dbReference type="AlphaFoldDB" id="A0A4Y2K1F2"/>
<sequence length="130" mass="15162">MQFDLLSERQNCRSLPNFGPNRPMKKTLDSYYEAKHKTRLIVVICKKVDGRTFLFYLLSEERQNLNLVQAETTRDADELPRSNPSRKRAHRKLQTVKRTSAEVQQKALSHHGPRSVKQEKAKNSKTKDLL</sequence>
<reference evidence="2 3" key="1">
    <citation type="journal article" date="2019" name="Sci. Rep.">
        <title>Orb-weaving spider Araneus ventricosus genome elucidates the spidroin gene catalogue.</title>
        <authorList>
            <person name="Kono N."/>
            <person name="Nakamura H."/>
            <person name="Ohtoshi R."/>
            <person name="Moran D.A.P."/>
            <person name="Shinohara A."/>
            <person name="Yoshida Y."/>
            <person name="Fujiwara M."/>
            <person name="Mori M."/>
            <person name="Tomita M."/>
            <person name="Arakawa K."/>
        </authorList>
    </citation>
    <scope>NUCLEOTIDE SEQUENCE [LARGE SCALE GENOMIC DNA]</scope>
</reference>
<name>A0A4Y2K1F2_ARAVE</name>
<feature type="compositionally biased region" description="Basic and acidic residues" evidence="1">
    <location>
        <begin position="116"/>
        <end position="130"/>
    </location>
</feature>
<organism evidence="2 3">
    <name type="scientific">Araneus ventricosus</name>
    <name type="common">Orbweaver spider</name>
    <name type="synonym">Epeira ventricosa</name>
    <dbReference type="NCBI Taxonomy" id="182803"/>
    <lineage>
        <taxon>Eukaryota</taxon>
        <taxon>Metazoa</taxon>
        <taxon>Ecdysozoa</taxon>
        <taxon>Arthropoda</taxon>
        <taxon>Chelicerata</taxon>
        <taxon>Arachnida</taxon>
        <taxon>Araneae</taxon>
        <taxon>Araneomorphae</taxon>
        <taxon>Entelegynae</taxon>
        <taxon>Araneoidea</taxon>
        <taxon>Araneidae</taxon>
        <taxon>Araneus</taxon>
    </lineage>
</organism>
<feature type="region of interest" description="Disordered" evidence="1">
    <location>
        <begin position="70"/>
        <end position="130"/>
    </location>
</feature>
<dbReference type="EMBL" id="BGPR01004148">
    <property type="protein sequence ID" value="GBM96503.1"/>
    <property type="molecule type" value="Genomic_DNA"/>
</dbReference>
<dbReference type="Proteomes" id="UP000499080">
    <property type="component" value="Unassembled WGS sequence"/>
</dbReference>
<proteinExistence type="predicted"/>
<comment type="caution">
    <text evidence="2">The sequence shown here is derived from an EMBL/GenBank/DDBJ whole genome shotgun (WGS) entry which is preliminary data.</text>
</comment>
<gene>
    <name evidence="2" type="ORF">AVEN_103399_1</name>
</gene>
<protein>
    <submittedName>
        <fullName evidence="2">Uncharacterized protein</fullName>
    </submittedName>
</protein>
<evidence type="ECO:0000313" key="2">
    <source>
        <dbReference type="EMBL" id="GBM96503.1"/>
    </source>
</evidence>
<accession>A0A4Y2K1F2</accession>
<evidence type="ECO:0000313" key="3">
    <source>
        <dbReference type="Proteomes" id="UP000499080"/>
    </source>
</evidence>